<dbReference type="EMBL" id="FN648535">
    <property type="protein sequence ID" value="CBJ32503.1"/>
    <property type="molecule type" value="Genomic_DNA"/>
</dbReference>
<feature type="coiled-coil region" evidence="1">
    <location>
        <begin position="404"/>
        <end position="431"/>
    </location>
</feature>
<gene>
    <name evidence="4" type="primary">GBP3</name>
    <name evidence="4" type="ORF">Esi_0343_0024</name>
</gene>
<sequence length="645" mass="70250">MGRQRLGASTAIKWVLADNEAGPLRATEGAGDVLAGVPQDQPLNIVTIVGNARKGKSFLMNQLTGHDGMFRASANTEPCTAGADLSSIVMSLTDFRRGSGSSSKASGPSPSEPAIVFVDMEGQGDKSTDHDVRLATPFLLVSKVVIYNWMSLPNKHRMLEELEVMVQAADKVSTQNNKGERDFGHLIILMRDVGRAESESDRAEEVRRLVLDSEQAGAGRTKLADRRAMDERNTIRDGLREGFASITIHAMPRPHPDCGDRVVAKAEIDSKFNVSVDQLRDIIAGHLGTPHTFAGKKIAGGTHTHEIVDGLCAAVNSTEDVSPPSVLEAIYIRRAAQAVADALVTFDETLTSVFGDNLVLSTQDIKSAIEGARVYSFEEFGDATKGISDDIAQAHRTALEKQMLPKAEVVLRNQEEKRRELDNKLEAMVHEAKASISKKVGELDIPMEDAALVKKWDELVNSHFEDLENDTKKMVTLDDTIDEDLLAELKWSVSEAKFKELIEGIHEHVQELNRMAIEGKNNALAKEQAEEKAKEFAGKAEALSQDVAKANKRAEQAREAAAQATEQAKRDAAAQIYQAQMTAAMQMQSAHQSSCMPEAQSKGTTRSRSRPAAGKGRVRTFYKGGQFIPGGGHAPKGGGYYWKKV</sequence>
<dbReference type="GO" id="GO:0003924">
    <property type="term" value="F:GTPase activity"/>
    <property type="evidence" value="ECO:0007669"/>
    <property type="project" value="InterPro"/>
</dbReference>
<dbReference type="SUPFAM" id="SSF52540">
    <property type="entry name" value="P-loop containing nucleoside triphosphate hydrolases"/>
    <property type="match status" value="1"/>
</dbReference>
<dbReference type="eggNOG" id="ENOG502R2E7">
    <property type="taxonomic scope" value="Eukaryota"/>
</dbReference>
<feature type="region of interest" description="Disordered" evidence="2">
    <location>
        <begin position="588"/>
        <end position="617"/>
    </location>
</feature>
<evidence type="ECO:0000259" key="3">
    <source>
        <dbReference type="Pfam" id="PF02263"/>
    </source>
</evidence>
<dbReference type="InterPro" id="IPR027417">
    <property type="entry name" value="P-loop_NTPase"/>
</dbReference>
<evidence type="ECO:0000256" key="2">
    <source>
        <dbReference type="SAM" id="MobiDB-lite"/>
    </source>
</evidence>
<organism evidence="4 5">
    <name type="scientific">Ectocarpus siliculosus</name>
    <name type="common">Brown alga</name>
    <name type="synonym">Conferva siliculosa</name>
    <dbReference type="NCBI Taxonomy" id="2880"/>
    <lineage>
        <taxon>Eukaryota</taxon>
        <taxon>Sar</taxon>
        <taxon>Stramenopiles</taxon>
        <taxon>Ochrophyta</taxon>
        <taxon>PX clade</taxon>
        <taxon>Phaeophyceae</taxon>
        <taxon>Ectocarpales</taxon>
        <taxon>Ectocarpaceae</taxon>
        <taxon>Ectocarpus</taxon>
    </lineage>
</organism>
<dbReference type="InterPro" id="IPR015894">
    <property type="entry name" value="Guanylate-bd_N"/>
</dbReference>
<dbReference type="EMBL" id="FN649758">
    <property type="protein sequence ID" value="CBJ32503.1"/>
    <property type="molecule type" value="Genomic_DNA"/>
</dbReference>
<feature type="coiled-coil region" evidence="1">
    <location>
        <begin position="526"/>
        <end position="571"/>
    </location>
</feature>
<dbReference type="AlphaFoldDB" id="D7FYG1"/>
<dbReference type="GO" id="GO:0005525">
    <property type="term" value="F:GTP binding"/>
    <property type="evidence" value="ECO:0007669"/>
    <property type="project" value="InterPro"/>
</dbReference>
<protein>
    <submittedName>
        <fullName evidence="4">GBP3, guanylate-binding proteins</fullName>
    </submittedName>
</protein>
<proteinExistence type="predicted"/>
<dbReference type="Pfam" id="PF02263">
    <property type="entry name" value="GBP"/>
    <property type="match status" value="1"/>
</dbReference>
<name>D7FYG1_ECTSI</name>
<reference evidence="4 5" key="1">
    <citation type="journal article" date="2010" name="Nature">
        <title>The Ectocarpus genome and the independent evolution of multicellularity in brown algae.</title>
        <authorList>
            <person name="Cock J.M."/>
            <person name="Sterck L."/>
            <person name="Rouze P."/>
            <person name="Scornet D."/>
            <person name="Allen A.E."/>
            <person name="Amoutzias G."/>
            <person name="Anthouard V."/>
            <person name="Artiguenave F."/>
            <person name="Aury J.M."/>
            <person name="Badger J.H."/>
            <person name="Beszteri B."/>
            <person name="Billiau K."/>
            <person name="Bonnet E."/>
            <person name="Bothwell J.H."/>
            <person name="Bowler C."/>
            <person name="Boyen C."/>
            <person name="Brownlee C."/>
            <person name="Carrano C.J."/>
            <person name="Charrier B."/>
            <person name="Cho G.Y."/>
            <person name="Coelho S.M."/>
            <person name="Collen J."/>
            <person name="Corre E."/>
            <person name="Da Silva C."/>
            <person name="Delage L."/>
            <person name="Delaroque N."/>
            <person name="Dittami S.M."/>
            <person name="Doulbeau S."/>
            <person name="Elias M."/>
            <person name="Farnham G."/>
            <person name="Gachon C.M."/>
            <person name="Gschloessl B."/>
            <person name="Heesch S."/>
            <person name="Jabbari K."/>
            <person name="Jubin C."/>
            <person name="Kawai H."/>
            <person name="Kimura K."/>
            <person name="Kloareg B."/>
            <person name="Kupper F.C."/>
            <person name="Lang D."/>
            <person name="Le Bail A."/>
            <person name="Leblanc C."/>
            <person name="Lerouge P."/>
            <person name="Lohr M."/>
            <person name="Lopez P.J."/>
            <person name="Martens C."/>
            <person name="Maumus F."/>
            <person name="Michel G."/>
            <person name="Miranda-Saavedra D."/>
            <person name="Morales J."/>
            <person name="Moreau H."/>
            <person name="Motomura T."/>
            <person name="Nagasato C."/>
            <person name="Napoli C.A."/>
            <person name="Nelson D.R."/>
            <person name="Nyvall-Collen P."/>
            <person name="Peters A.F."/>
            <person name="Pommier C."/>
            <person name="Potin P."/>
            <person name="Poulain J."/>
            <person name="Quesneville H."/>
            <person name="Read B."/>
            <person name="Rensing S.A."/>
            <person name="Ritter A."/>
            <person name="Rousvoal S."/>
            <person name="Samanta M."/>
            <person name="Samson G."/>
            <person name="Schroeder D.C."/>
            <person name="Segurens B."/>
            <person name="Strittmatter M."/>
            <person name="Tonon T."/>
            <person name="Tregear J.W."/>
            <person name="Valentin K."/>
            <person name="von Dassow P."/>
            <person name="Yamagishi T."/>
            <person name="Van de Peer Y."/>
            <person name="Wincker P."/>
        </authorList>
    </citation>
    <scope>NUCLEOTIDE SEQUENCE [LARGE SCALE GENOMIC DNA]</scope>
    <source>
        <strain evidence="5">Ec32 / CCAP1310/4</strain>
    </source>
</reference>
<feature type="domain" description="Guanylate-binding protein N-terminal" evidence="3">
    <location>
        <begin position="39"/>
        <end position="282"/>
    </location>
</feature>
<evidence type="ECO:0000313" key="4">
    <source>
        <dbReference type="EMBL" id="CBJ32503.1"/>
    </source>
</evidence>
<dbReference type="OrthoDB" id="2135133at2759"/>
<keyword evidence="5" id="KW-1185">Reference proteome</keyword>
<dbReference type="InParanoid" id="D7FYG1"/>
<keyword evidence="1" id="KW-0175">Coiled coil</keyword>
<dbReference type="PANTHER" id="PTHR10751">
    <property type="entry name" value="GUANYLATE BINDING PROTEIN"/>
    <property type="match status" value="1"/>
</dbReference>
<accession>D7FYG1</accession>
<dbReference type="Proteomes" id="UP000002630">
    <property type="component" value="Linkage Group LG33"/>
</dbReference>
<evidence type="ECO:0000313" key="5">
    <source>
        <dbReference type="Proteomes" id="UP000002630"/>
    </source>
</evidence>
<dbReference type="Gene3D" id="3.40.50.300">
    <property type="entry name" value="P-loop containing nucleotide triphosphate hydrolases"/>
    <property type="match status" value="1"/>
</dbReference>
<evidence type="ECO:0000256" key="1">
    <source>
        <dbReference type="SAM" id="Coils"/>
    </source>
</evidence>